<dbReference type="OrthoDB" id="41200at2759"/>
<gene>
    <name evidence="4" type="ORF">SteCoe_15829</name>
</gene>
<dbReference type="GO" id="GO:0008333">
    <property type="term" value="P:endosome to lysosome transport"/>
    <property type="evidence" value="ECO:0007669"/>
    <property type="project" value="TreeGrafter"/>
</dbReference>
<keyword evidence="2" id="KW-0963">Cytoplasm</keyword>
<sequence length="231" mass="26539">MNLSVKFKSFIEVGDHFDYIIEVSNLVNGEIWKFQRRYSVLREIHEQFKVAFGVTLKFPPKKMFGNKNPKFLEQRRADLESFFISITKMKEAAENELAQQFFSPRDREIINSATATVKKPAQPAVKKSRIENEVKETSTKVSEGLSSKLFDLSSQPMPLDEEEQKSKRKQFKMLCKDLVLLMKSHVPLGSEINIALAGEQVRKHDCPEKLLKTLVNTYPSIARTSLTNILN</sequence>
<keyword evidence="5" id="KW-1185">Reference proteome</keyword>
<accession>A0A1R2C2P9</accession>
<evidence type="ECO:0000259" key="3">
    <source>
        <dbReference type="PROSITE" id="PS50195"/>
    </source>
</evidence>
<dbReference type="PANTHER" id="PTHR22999:SF23">
    <property type="entry name" value="SORTING NEXIN-16"/>
    <property type="match status" value="1"/>
</dbReference>
<evidence type="ECO:0000256" key="2">
    <source>
        <dbReference type="ARBA" id="ARBA00022490"/>
    </source>
</evidence>
<dbReference type="Pfam" id="PF00787">
    <property type="entry name" value="PX"/>
    <property type="match status" value="1"/>
</dbReference>
<dbReference type="GO" id="GO:0005770">
    <property type="term" value="C:late endosome"/>
    <property type="evidence" value="ECO:0007669"/>
    <property type="project" value="TreeGrafter"/>
</dbReference>
<dbReference type="InterPro" id="IPR051837">
    <property type="entry name" value="SortingNexin/PXDomain-PKLike"/>
</dbReference>
<name>A0A1R2C2P9_9CILI</name>
<evidence type="ECO:0000313" key="4">
    <source>
        <dbReference type="EMBL" id="OMJ83304.1"/>
    </source>
</evidence>
<proteinExistence type="predicted"/>
<dbReference type="PANTHER" id="PTHR22999">
    <property type="entry name" value="PX SERINE/THREONINE KINASE PXK"/>
    <property type="match status" value="1"/>
</dbReference>
<dbReference type="PROSITE" id="PS50195">
    <property type="entry name" value="PX"/>
    <property type="match status" value="1"/>
</dbReference>
<protein>
    <recommendedName>
        <fullName evidence="3">PX domain-containing protein</fullName>
    </recommendedName>
</protein>
<comment type="subcellular location">
    <subcellularLocation>
        <location evidence="1">Cytoplasm</location>
    </subcellularLocation>
</comment>
<feature type="domain" description="PX" evidence="3">
    <location>
        <begin position="1"/>
        <end position="109"/>
    </location>
</feature>
<dbReference type="Gene3D" id="3.30.1520.10">
    <property type="entry name" value="Phox-like domain"/>
    <property type="match status" value="1"/>
</dbReference>
<dbReference type="InterPro" id="IPR001683">
    <property type="entry name" value="PX_dom"/>
</dbReference>
<dbReference type="InterPro" id="IPR036871">
    <property type="entry name" value="PX_dom_sf"/>
</dbReference>
<dbReference type="GO" id="GO:0035091">
    <property type="term" value="F:phosphatidylinositol binding"/>
    <property type="evidence" value="ECO:0007669"/>
    <property type="project" value="InterPro"/>
</dbReference>
<dbReference type="CDD" id="cd06093">
    <property type="entry name" value="PX_domain"/>
    <property type="match status" value="1"/>
</dbReference>
<organism evidence="4 5">
    <name type="scientific">Stentor coeruleus</name>
    <dbReference type="NCBI Taxonomy" id="5963"/>
    <lineage>
        <taxon>Eukaryota</taxon>
        <taxon>Sar</taxon>
        <taxon>Alveolata</taxon>
        <taxon>Ciliophora</taxon>
        <taxon>Postciliodesmatophora</taxon>
        <taxon>Heterotrichea</taxon>
        <taxon>Heterotrichida</taxon>
        <taxon>Stentoridae</taxon>
        <taxon>Stentor</taxon>
    </lineage>
</organism>
<dbReference type="GO" id="GO:0005769">
    <property type="term" value="C:early endosome"/>
    <property type="evidence" value="ECO:0007669"/>
    <property type="project" value="TreeGrafter"/>
</dbReference>
<dbReference type="SMART" id="SM00312">
    <property type="entry name" value="PX"/>
    <property type="match status" value="1"/>
</dbReference>
<dbReference type="GO" id="GO:0045022">
    <property type="term" value="P:early endosome to late endosome transport"/>
    <property type="evidence" value="ECO:0007669"/>
    <property type="project" value="TreeGrafter"/>
</dbReference>
<reference evidence="4 5" key="1">
    <citation type="submission" date="2016-11" db="EMBL/GenBank/DDBJ databases">
        <title>The macronuclear genome of Stentor coeruleus: a giant cell with tiny introns.</title>
        <authorList>
            <person name="Slabodnick M."/>
            <person name="Ruby J.G."/>
            <person name="Reiff S.B."/>
            <person name="Swart E.C."/>
            <person name="Gosai S."/>
            <person name="Prabakaran S."/>
            <person name="Witkowska E."/>
            <person name="Larue G.E."/>
            <person name="Fisher S."/>
            <person name="Freeman R.M."/>
            <person name="Gunawardena J."/>
            <person name="Chu W."/>
            <person name="Stover N.A."/>
            <person name="Gregory B.D."/>
            <person name="Nowacki M."/>
            <person name="Derisi J."/>
            <person name="Roy S.W."/>
            <person name="Marshall W.F."/>
            <person name="Sood P."/>
        </authorList>
    </citation>
    <scope>NUCLEOTIDE SEQUENCE [LARGE SCALE GENOMIC DNA]</scope>
    <source>
        <strain evidence="4">WM001</strain>
    </source>
</reference>
<dbReference type="AlphaFoldDB" id="A0A1R2C2P9"/>
<dbReference type="SUPFAM" id="SSF64268">
    <property type="entry name" value="PX domain"/>
    <property type="match status" value="1"/>
</dbReference>
<evidence type="ECO:0000256" key="1">
    <source>
        <dbReference type="ARBA" id="ARBA00004496"/>
    </source>
</evidence>
<evidence type="ECO:0000313" key="5">
    <source>
        <dbReference type="Proteomes" id="UP000187209"/>
    </source>
</evidence>
<dbReference type="EMBL" id="MPUH01000309">
    <property type="protein sequence ID" value="OMJ83304.1"/>
    <property type="molecule type" value="Genomic_DNA"/>
</dbReference>
<dbReference type="GO" id="GO:0006622">
    <property type="term" value="P:protein targeting to lysosome"/>
    <property type="evidence" value="ECO:0007669"/>
    <property type="project" value="TreeGrafter"/>
</dbReference>
<dbReference type="Proteomes" id="UP000187209">
    <property type="component" value="Unassembled WGS sequence"/>
</dbReference>
<comment type="caution">
    <text evidence="4">The sequence shown here is derived from an EMBL/GenBank/DDBJ whole genome shotgun (WGS) entry which is preliminary data.</text>
</comment>